<dbReference type="EMBL" id="BGZK01000516">
    <property type="protein sequence ID" value="GBP48049.1"/>
    <property type="molecule type" value="Genomic_DNA"/>
</dbReference>
<dbReference type="AlphaFoldDB" id="A0A4C1WC46"/>
<organism evidence="2 3">
    <name type="scientific">Eumeta variegata</name>
    <name type="common">Bagworm moth</name>
    <name type="synonym">Eumeta japonica</name>
    <dbReference type="NCBI Taxonomy" id="151549"/>
    <lineage>
        <taxon>Eukaryota</taxon>
        <taxon>Metazoa</taxon>
        <taxon>Ecdysozoa</taxon>
        <taxon>Arthropoda</taxon>
        <taxon>Hexapoda</taxon>
        <taxon>Insecta</taxon>
        <taxon>Pterygota</taxon>
        <taxon>Neoptera</taxon>
        <taxon>Endopterygota</taxon>
        <taxon>Lepidoptera</taxon>
        <taxon>Glossata</taxon>
        <taxon>Ditrysia</taxon>
        <taxon>Tineoidea</taxon>
        <taxon>Psychidae</taxon>
        <taxon>Oiketicinae</taxon>
        <taxon>Eumeta</taxon>
    </lineage>
</organism>
<evidence type="ECO:0000313" key="2">
    <source>
        <dbReference type="EMBL" id="GBP48049.1"/>
    </source>
</evidence>
<evidence type="ECO:0000256" key="1">
    <source>
        <dbReference type="SAM" id="MobiDB-lite"/>
    </source>
</evidence>
<comment type="caution">
    <text evidence="2">The sequence shown here is derived from an EMBL/GenBank/DDBJ whole genome shotgun (WGS) entry which is preliminary data.</text>
</comment>
<dbReference type="Proteomes" id="UP000299102">
    <property type="component" value="Unassembled WGS sequence"/>
</dbReference>
<gene>
    <name evidence="2" type="ORF">EVAR_85661_1</name>
</gene>
<protein>
    <submittedName>
        <fullName evidence="2">Uncharacterized protein</fullName>
    </submittedName>
</protein>
<feature type="non-terminal residue" evidence="2">
    <location>
        <position position="21"/>
    </location>
</feature>
<sequence length="21" mass="2448">MRQTGIEDETEIELDNEIAIK</sequence>
<evidence type="ECO:0000313" key="3">
    <source>
        <dbReference type="Proteomes" id="UP000299102"/>
    </source>
</evidence>
<reference evidence="2 3" key="1">
    <citation type="journal article" date="2019" name="Commun. Biol.">
        <title>The bagworm genome reveals a unique fibroin gene that provides high tensile strength.</title>
        <authorList>
            <person name="Kono N."/>
            <person name="Nakamura H."/>
            <person name="Ohtoshi R."/>
            <person name="Tomita M."/>
            <person name="Numata K."/>
            <person name="Arakawa K."/>
        </authorList>
    </citation>
    <scope>NUCLEOTIDE SEQUENCE [LARGE SCALE GENOMIC DNA]</scope>
</reference>
<feature type="region of interest" description="Disordered" evidence="1">
    <location>
        <begin position="1"/>
        <end position="21"/>
    </location>
</feature>
<accession>A0A4C1WC46</accession>
<name>A0A4C1WC46_EUMVA</name>
<keyword evidence="3" id="KW-1185">Reference proteome</keyword>
<proteinExistence type="predicted"/>